<evidence type="ECO:0000259" key="6">
    <source>
        <dbReference type="Pfam" id="PF13361"/>
    </source>
</evidence>
<protein>
    <submittedName>
        <fullName evidence="7">ATP-dependent helicase</fullName>
    </submittedName>
</protein>
<evidence type="ECO:0000313" key="7">
    <source>
        <dbReference type="EMBL" id="MBF9127394.1"/>
    </source>
</evidence>
<evidence type="ECO:0000256" key="3">
    <source>
        <dbReference type="ARBA" id="ARBA00022806"/>
    </source>
</evidence>
<feature type="domain" description="UvrD-like helicase C-terminal" evidence="6">
    <location>
        <begin position="62"/>
        <end position="179"/>
    </location>
</feature>
<dbReference type="SUPFAM" id="SSF52540">
    <property type="entry name" value="P-loop containing nucleoside triphosphate hydrolases"/>
    <property type="match status" value="1"/>
</dbReference>
<accession>A0ABS0GMV7</accession>
<evidence type="ECO:0000256" key="1">
    <source>
        <dbReference type="ARBA" id="ARBA00022741"/>
    </source>
</evidence>
<dbReference type="Proteomes" id="UP000638560">
    <property type="component" value="Unassembled WGS sequence"/>
</dbReference>
<evidence type="ECO:0000313" key="8">
    <source>
        <dbReference type="Proteomes" id="UP000638560"/>
    </source>
</evidence>
<dbReference type="GO" id="GO:0004386">
    <property type="term" value="F:helicase activity"/>
    <property type="evidence" value="ECO:0007669"/>
    <property type="project" value="UniProtKB-KW"/>
</dbReference>
<dbReference type="InterPro" id="IPR000212">
    <property type="entry name" value="DNA_helicase_UvrD/REP"/>
</dbReference>
<feature type="compositionally biased region" description="Low complexity" evidence="5">
    <location>
        <begin position="232"/>
        <end position="245"/>
    </location>
</feature>
<organism evidence="7 8">
    <name type="scientific">Plantactinospora alkalitolerans</name>
    <dbReference type="NCBI Taxonomy" id="2789879"/>
    <lineage>
        <taxon>Bacteria</taxon>
        <taxon>Bacillati</taxon>
        <taxon>Actinomycetota</taxon>
        <taxon>Actinomycetes</taxon>
        <taxon>Micromonosporales</taxon>
        <taxon>Micromonosporaceae</taxon>
        <taxon>Plantactinospora</taxon>
    </lineage>
</organism>
<dbReference type="InterPro" id="IPR014017">
    <property type="entry name" value="DNA_helicase_UvrD-like_C"/>
</dbReference>
<dbReference type="Gene3D" id="3.40.50.300">
    <property type="entry name" value="P-loop containing nucleotide triphosphate hydrolases"/>
    <property type="match status" value="1"/>
</dbReference>
<name>A0ABS0GMV7_9ACTN</name>
<feature type="region of interest" description="Disordered" evidence="5">
    <location>
        <begin position="206"/>
        <end position="245"/>
    </location>
</feature>
<dbReference type="PANTHER" id="PTHR11070">
    <property type="entry name" value="UVRD / RECB / PCRA DNA HELICASE FAMILY MEMBER"/>
    <property type="match status" value="1"/>
</dbReference>
<feature type="non-terminal residue" evidence="7">
    <location>
        <position position="354"/>
    </location>
</feature>
<dbReference type="EMBL" id="JADPUN010000010">
    <property type="protein sequence ID" value="MBF9127394.1"/>
    <property type="molecule type" value="Genomic_DNA"/>
</dbReference>
<dbReference type="Pfam" id="PF13361">
    <property type="entry name" value="UvrD_C"/>
    <property type="match status" value="1"/>
</dbReference>
<comment type="caution">
    <text evidence="7">The sequence shown here is derived from an EMBL/GenBank/DDBJ whole genome shotgun (WGS) entry which is preliminary data.</text>
</comment>
<evidence type="ECO:0000256" key="2">
    <source>
        <dbReference type="ARBA" id="ARBA00022801"/>
    </source>
</evidence>
<proteinExistence type="predicted"/>
<gene>
    <name evidence="7" type="ORF">I0C86_00050</name>
</gene>
<dbReference type="InterPro" id="IPR027417">
    <property type="entry name" value="P-loop_NTPase"/>
</dbReference>
<keyword evidence="1" id="KW-0547">Nucleotide-binding</keyword>
<reference evidence="7 8" key="1">
    <citation type="submission" date="2020-11" db="EMBL/GenBank/DDBJ databases">
        <title>A novel isolate from a Black sea contaminated sediment with potential to produce alkanes: Plantactinospora alkalitolerans sp. nov.</title>
        <authorList>
            <person name="Carro L."/>
            <person name="Veyisoglu A."/>
            <person name="Guven K."/>
            <person name="Schumann P."/>
            <person name="Klenk H.-P."/>
            <person name="Sahin N."/>
        </authorList>
    </citation>
    <scope>NUCLEOTIDE SEQUENCE [LARGE SCALE GENOMIC DNA]</scope>
    <source>
        <strain evidence="7 8">S1510</strain>
    </source>
</reference>
<feature type="non-terminal residue" evidence="7">
    <location>
        <position position="1"/>
    </location>
</feature>
<dbReference type="PANTHER" id="PTHR11070:SF59">
    <property type="entry name" value="DNA 3'-5' HELICASE"/>
    <property type="match status" value="1"/>
</dbReference>
<evidence type="ECO:0000256" key="4">
    <source>
        <dbReference type="ARBA" id="ARBA00022840"/>
    </source>
</evidence>
<dbReference type="RefSeq" id="WP_196199063.1">
    <property type="nucleotide sequence ID" value="NZ_JADPUN010000010.1"/>
</dbReference>
<keyword evidence="2" id="KW-0378">Hydrolase</keyword>
<evidence type="ECO:0000256" key="5">
    <source>
        <dbReference type="SAM" id="MobiDB-lite"/>
    </source>
</evidence>
<keyword evidence="8" id="KW-1185">Reference proteome</keyword>
<sequence length="354" mass="37412">AVWRASGLAERWSGALARARTAAGAADTGLRWRAAAADRDLDAIVVLFDAAARFVDRLPGARTEVFLDHVLGQQLPADTLAPSADRGEAVRLLTAHAAKGLEWDLVAVAGVQEGIWPDLRLRGSLLGSERLVDILAGRGEGAGTAATLVGQTSAVLDEERRLFYVAATRARRKLLVSAVASAAVGVADHEEQPSRFLYELGPAVEQPDDEPEVLKGGPSSTENDKKGPFLTPGAPGAADEPAALPIGRPPRALTLAALVAELRTAVTDPAATGVRRRGAAVELARLAAAGVPGAHPDDWWGLRPLSDDRPLVDEGEPVRVTPSGMESALRCSLRWLLERHGGCRLYTSPSPRHR</sequence>
<keyword evidence="3 7" id="KW-0347">Helicase</keyword>
<keyword evidence="4" id="KW-0067">ATP-binding</keyword>